<reference evidence="4 5" key="2">
    <citation type="journal article" date="2017" name="Genome Biol. Evol.">
        <title>Trajectories and Drivers of Genome Evolution in Surface-Associated Marine Phaeobacter.</title>
        <authorList>
            <person name="Freese H.M."/>
            <person name="Sikorski J."/>
            <person name="Bunk B."/>
            <person name="Scheuner C."/>
            <person name="Meier-Kolthoff J.P."/>
            <person name="Sproer C."/>
            <person name="Gram L."/>
            <person name="Overmann J."/>
        </authorList>
    </citation>
    <scope>NUCLEOTIDE SEQUENCE [LARGE SCALE GENOMIC DNA]</scope>
    <source>
        <strain evidence="2 5">P66</strain>
        <strain evidence="3 4">P88</strain>
    </source>
</reference>
<keyword evidence="1" id="KW-0472">Membrane</keyword>
<evidence type="ECO:0000313" key="4">
    <source>
        <dbReference type="Proteomes" id="UP000236447"/>
    </source>
</evidence>
<gene>
    <name evidence="2" type="ORF">PhaeoP66_01255</name>
    <name evidence="3" type="ORF">PhaeoP88_02148</name>
</gene>
<dbReference type="Proteomes" id="UP000236447">
    <property type="component" value="Chromosome"/>
</dbReference>
<accession>A0A135IN77</accession>
<keyword evidence="5" id="KW-1185">Reference proteome</keyword>
<feature type="transmembrane region" description="Helical" evidence="1">
    <location>
        <begin position="79"/>
        <end position="100"/>
    </location>
</feature>
<reference evidence="2 5" key="3">
    <citation type="journal article" date="2017" name="Int. J. Syst. Evol. Microbiol.">
        <title>Adaptation of Surface-Associated Bacteria to the Open Ocean: A Genomically Distinct Subpopulation of Phaeobacter gallaeciensis Colonizes Pacific Mesozooplankton.</title>
        <authorList>
            <person name="Freese H.M."/>
            <person name="Methner A."/>
            <person name="Overmann J."/>
        </authorList>
    </citation>
    <scope>NUCLEOTIDE SEQUENCE [LARGE SCALE GENOMIC DNA]</scope>
    <source>
        <strain evidence="2 5">P66</strain>
    </source>
</reference>
<proteinExistence type="predicted"/>
<dbReference type="Proteomes" id="UP000236536">
    <property type="component" value="Chromosome"/>
</dbReference>
<dbReference type="AlphaFoldDB" id="A0A135IN77"/>
<feature type="transmembrane region" description="Helical" evidence="1">
    <location>
        <begin position="146"/>
        <end position="165"/>
    </location>
</feature>
<evidence type="ECO:0000313" key="3">
    <source>
        <dbReference type="EMBL" id="AUQ99509.1"/>
    </source>
</evidence>
<name>A0A135IN77_9RHOB</name>
<dbReference type="EMBL" id="CP010725">
    <property type="protein sequence ID" value="AUQ99509.1"/>
    <property type="molecule type" value="Genomic_DNA"/>
</dbReference>
<dbReference type="EMBL" id="CP010705">
    <property type="protein sequence ID" value="AUQ94054.1"/>
    <property type="molecule type" value="Genomic_DNA"/>
</dbReference>
<evidence type="ECO:0000256" key="1">
    <source>
        <dbReference type="SAM" id="Phobius"/>
    </source>
</evidence>
<sequence length="178" mass="18953">MHALVSSYTSLTGRADRLSAFIIPTLARLVFAAVLLVYYWNSAGLKIDGSIFSPSAGAFGQIFPKAAEAVLYDVSQLNILQRLVIFAGTIAEYVLPALILVGLFTRLAALGTIGFIWVQTIVDVTGHGVKLGSLFDNSIGLVDQRVMWTFLLLVLVFKGAGPLSLDALARRATAPAAA</sequence>
<organism evidence="3 4">
    <name type="scientific">Phaeobacter inhibens</name>
    <dbReference type="NCBI Taxonomy" id="221822"/>
    <lineage>
        <taxon>Bacteria</taxon>
        <taxon>Pseudomonadati</taxon>
        <taxon>Pseudomonadota</taxon>
        <taxon>Alphaproteobacteria</taxon>
        <taxon>Rhodobacterales</taxon>
        <taxon>Roseobacteraceae</taxon>
        <taxon>Phaeobacter</taxon>
    </lineage>
</organism>
<feature type="transmembrane region" description="Helical" evidence="1">
    <location>
        <begin position="21"/>
        <end position="40"/>
    </location>
</feature>
<evidence type="ECO:0000313" key="2">
    <source>
        <dbReference type="EMBL" id="AUQ94054.1"/>
    </source>
</evidence>
<protein>
    <submittedName>
        <fullName evidence="3">DoxX</fullName>
    </submittedName>
</protein>
<keyword evidence="1" id="KW-0812">Transmembrane</keyword>
<keyword evidence="1" id="KW-1133">Transmembrane helix</keyword>
<reference evidence="3 4" key="1">
    <citation type="journal article" date="2017" name="Front. Microbiol.">
        <title>Phaeobacter piscinae sp. nov., a species of the Roseobacter group and potential aquaculture probiont.</title>
        <authorList>
            <person name="Sonnenschein E.C."/>
            <person name="Phippen C.B.W."/>
            <person name="Nielsen K.F."/>
            <person name="Mateiu R.V."/>
            <person name="Melchiorsen J."/>
            <person name="Gram L."/>
            <person name="Overmann J."/>
            <person name="Freese H.M."/>
        </authorList>
    </citation>
    <scope>NUCLEOTIDE SEQUENCE [LARGE SCALE GENOMIC DNA]</scope>
    <source>
        <strain evidence="3 4">P88</strain>
    </source>
</reference>
<dbReference type="RefSeq" id="WP_014875096.1">
    <property type="nucleotide sequence ID" value="NZ_CANLFJ010000011.1"/>
</dbReference>
<dbReference type="GeneID" id="57288831"/>
<dbReference type="OMA" id="TWAEFIL"/>
<evidence type="ECO:0000313" key="5">
    <source>
        <dbReference type="Proteomes" id="UP000236536"/>
    </source>
</evidence>